<feature type="chain" id="PRO_5002940359" evidence="6">
    <location>
        <begin position="29"/>
        <end position="310"/>
    </location>
</feature>
<dbReference type="STRING" id="595494.Tola_0677"/>
<sequence>MFRKNKFKAFIAAWSFAWLLTAASTVFAAPVTVKHHMGEMTLAETPKRVVVLGHASLDLLDKLGIEPVGVVKTLLPDYLKKYQDEKYQAAGSNLEPDFEAIYMLKPDLIIAESRVMPVYDKLAAIAPTYMFYIENGQYWQDTQQNWLNLGKIFNKNEVTKPLIAELDKQIATVHAKAEKSGQFALTVMNNGSNLASFGADSRFSHIYHEFGLKPSVARNIKAKAGKHGNLISFEYIADAQPDVLFVLDREQAIGRSTGRAQTLFSNPLVASTPAFKNKRLIFINSAAWYLTAGGVTATRIMLDDVNQALN</sequence>
<dbReference type="RefSeq" id="WP_012728905.1">
    <property type="nucleotide sequence ID" value="NC_012691.1"/>
</dbReference>
<dbReference type="Gene3D" id="3.40.50.1980">
    <property type="entry name" value="Nitrogenase molybdenum iron protein domain"/>
    <property type="match status" value="2"/>
</dbReference>
<dbReference type="KEGG" id="tau:Tola_0677"/>
<evidence type="ECO:0000313" key="8">
    <source>
        <dbReference type="EMBL" id="ACQ92306.1"/>
    </source>
</evidence>
<proteinExistence type="inferred from homology"/>
<reference evidence="8 9" key="2">
    <citation type="journal article" date="2011" name="Stand. Genomic Sci.">
        <title>Complete genome sequence of Tolumonas auensis type strain (TA 4).</title>
        <authorList>
            <person name="Chertkov O."/>
            <person name="Copeland A."/>
            <person name="Lucas S."/>
            <person name="Lapidus A."/>
            <person name="Berry K.W."/>
            <person name="Detter J.C."/>
            <person name="Del Rio T.G."/>
            <person name="Hammon N."/>
            <person name="Dalin E."/>
            <person name="Tice H."/>
            <person name="Pitluck S."/>
            <person name="Richardson P."/>
            <person name="Bruce D."/>
            <person name="Goodwin L."/>
            <person name="Han C."/>
            <person name="Tapia R."/>
            <person name="Saunders E."/>
            <person name="Schmutz J."/>
            <person name="Brettin T."/>
            <person name="Larimer F."/>
            <person name="Land M."/>
            <person name="Hauser L."/>
            <person name="Spring S."/>
            <person name="Rohde M."/>
            <person name="Kyrpides N.C."/>
            <person name="Ivanova N."/>
            <person name="Goker M."/>
            <person name="Beller H.R."/>
            <person name="Klenk H.P."/>
            <person name="Woyke T."/>
        </authorList>
    </citation>
    <scope>NUCLEOTIDE SEQUENCE [LARGE SCALE GENOMIC DNA]</scope>
    <source>
        <strain evidence="9">DSM 9187 / TA4</strain>
    </source>
</reference>
<keyword evidence="9" id="KW-1185">Reference proteome</keyword>
<dbReference type="PANTHER" id="PTHR30532">
    <property type="entry name" value="IRON III DICITRATE-BINDING PERIPLASMIC PROTEIN"/>
    <property type="match status" value="1"/>
</dbReference>
<evidence type="ECO:0000256" key="5">
    <source>
        <dbReference type="ARBA" id="ARBA00022729"/>
    </source>
</evidence>
<dbReference type="InterPro" id="IPR033870">
    <property type="entry name" value="FatB"/>
</dbReference>
<accession>C4LAV2</accession>
<dbReference type="EMBL" id="CP001616">
    <property type="protein sequence ID" value="ACQ92306.1"/>
    <property type="molecule type" value="Genomic_DNA"/>
</dbReference>
<dbReference type="PANTHER" id="PTHR30532:SF28">
    <property type="entry name" value="PETROBACTIN-BINDING PROTEIN YCLQ"/>
    <property type="match status" value="1"/>
</dbReference>
<keyword evidence="4" id="KW-0408">Iron</keyword>
<dbReference type="PROSITE" id="PS50983">
    <property type="entry name" value="FE_B12_PBP"/>
    <property type="match status" value="1"/>
</dbReference>
<dbReference type="InterPro" id="IPR051313">
    <property type="entry name" value="Bact_iron-sidero_bind"/>
</dbReference>
<dbReference type="AlphaFoldDB" id="C4LAV2"/>
<dbReference type="InterPro" id="IPR002491">
    <property type="entry name" value="ABC_transptr_periplasmic_BD"/>
</dbReference>
<dbReference type="Proteomes" id="UP000009073">
    <property type="component" value="Chromosome"/>
</dbReference>
<comment type="similarity">
    <text evidence="2">Belongs to the bacterial solute-binding protein 8 family.</text>
</comment>
<dbReference type="GO" id="GO:0030288">
    <property type="term" value="C:outer membrane-bounded periplasmic space"/>
    <property type="evidence" value="ECO:0007669"/>
    <property type="project" value="TreeGrafter"/>
</dbReference>
<keyword evidence="4" id="KW-0406">Ion transport</keyword>
<dbReference type="GO" id="GO:1901678">
    <property type="term" value="P:iron coordination entity transport"/>
    <property type="evidence" value="ECO:0007669"/>
    <property type="project" value="UniProtKB-ARBA"/>
</dbReference>
<evidence type="ECO:0000256" key="4">
    <source>
        <dbReference type="ARBA" id="ARBA00022496"/>
    </source>
</evidence>
<comment type="subcellular location">
    <subcellularLocation>
        <location evidence="1">Cell envelope</location>
    </subcellularLocation>
</comment>
<evidence type="ECO:0000313" key="9">
    <source>
        <dbReference type="Proteomes" id="UP000009073"/>
    </source>
</evidence>
<dbReference type="eggNOG" id="COG4607">
    <property type="taxonomic scope" value="Bacteria"/>
</dbReference>
<evidence type="ECO:0000256" key="1">
    <source>
        <dbReference type="ARBA" id="ARBA00004196"/>
    </source>
</evidence>
<evidence type="ECO:0000256" key="2">
    <source>
        <dbReference type="ARBA" id="ARBA00008814"/>
    </source>
</evidence>
<dbReference type="SUPFAM" id="SSF53807">
    <property type="entry name" value="Helical backbone' metal receptor"/>
    <property type="match status" value="1"/>
</dbReference>
<dbReference type="HOGENOM" id="CLU_038034_3_2_6"/>
<dbReference type="CDD" id="cd01140">
    <property type="entry name" value="FatB"/>
    <property type="match status" value="1"/>
</dbReference>
<evidence type="ECO:0000256" key="6">
    <source>
        <dbReference type="SAM" id="SignalP"/>
    </source>
</evidence>
<gene>
    <name evidence="8" type="ordered locus">Tola_0677</name>
</gene>
<keyword evidence="3" id="KW-0813">Transport</keyword>
<feature type="signal peptide" evidence="6">
    <location>
        <begin position="1"/>
        <end position="28"/>
    </location>
</feature>
<evidence type="ECO:0000256" key="3">
    <source>
        <dbReference type="ARBA" id="ARBA00022448"/>
    </source>
</evidence>
<reference evidence="9" key="1">
    <citation type="submission" date="2009-05" db="EMBL/GenBank/DDBJ databases">
        <title>Complete sequence of Tolumonas auensis DSM 9187.</title>
        <authorList>
            <consortium name="US DOE Joint Genome Institute"/>
            <person name="Lucas S."/>
            <person name="Copeland A."/>
            <person name="Lapidus A."/>
            <person name="Glavina del Rio T."/>
            <person name="Tice H."/>
            <person name="Bruce D."/>
            <person name="Goodwin L."/>
            <person name="Pitluck S."/>
            <person name="Chertkov O."/>
            <person name="Brettin T."/>
            <person name="Detter J.C."/>
            <person name="Han C."/>
            <person name="Larimer F."/>
            <person name="Land M."/>
            <person name="Hauser L."/>
            <person name="Kyrpides N."/>
            <person name="Mikhailova N."/>
            <person name="Spring S."/>
            <person name="Beller H."/>
        </authorList>
    </citation>
    <scope>NUCLEOTIDE SEQUENCE [LARGE SCALE GENOMIC DNA]</scope>
    <source>
        <strain evidence="9">DSM 9187 / TA4</strain>
    </source>
</reference>
<keyword evidence="5 6" id="KW-0732">Signal</keyword>
<evidence type="ECO:0000259" key="7">
    <source>
        <dbReference type="PROSITE" id="PS50983"/>
    </source>
</evidence>
<keyword evidence="4" id="KW-0410">Iron transport</keyword>
<organism evidence="8 9">
    <name type="scientific">Tolumonas auensis (strain DSM 9187 / NBRC 110442 / TA 4)</name>
    <dbReference type="NCBI Taxonomy" id="595494"/>
    <lineage>
        <taxon>Bacteria</taxon>
        <taxon>Pseudomonadati</taxon>
        <taxon>Pseudomonadota</taxon>
        <taxon>Gammaproteobacteria</taxon>
        <taxon>Aeromonadales</taxon>
        <taxon>Aeromonadaceae</taxon>
        <taxon>Tolumonas</taxon>
    </lineage>
</organism>
<dbReference type="Pfam" id="PF01497">
    <property type="entry name" value="Peripla_BP_2"/>
    <property type="match status" value="1"/>
</dbReference>
<feature type="domain" description="Fe/B12 periplasmic-binding" evidence="7">
    <location>
        <begin position="48"/>
        <end position="310"/>
    </location>
</feature>
<protein>
    <submittedName>
        <fullName evidence="8">Periplasmic binding protein</fullName>
    </submittedName>
</protein>
<name>C4LAV2_TOLAT</name>